<gene>
    <name evidence="1" type="ORF">S12H4_11379</name>
</gene>
<sequence>NEGFIMIKVLPESQGGNECGESFVQWIIEGPHAQYNA</sequence>
<feature type="non-terminal residue" evidence="1">
    <location>
        <position position="1"/>
    </location>
</feature>
<organism evidence="1">
    <name type="scientific">marine sediment metagenome</name>
    <dbReference type="NCBI Taxonomy" id="412755"/>
    <lineage>
        <taxon>unclassified sequences</taxon>
        <taxon>metagenomes</taxon>
        <taxon>ecological metagenomes</taxon>
    </lineage>
</organism>
<proteinExistence type="predicted"/>
<dbReference type="AlphaFoldDB" id="X1S3Q6"/>
<reference evidence="1" key="1">
    <citation type="journal article" date="2014" name="Front. Microbiol.">
        <title>High frequency of phylogenetically diverse reductive dehalogenase-homologous genes in deep subseafloor sedimentary metagenomes.</title>
        <authorList>
            <person name="Kawai M."/>
            <person name="Futagami T."/>
            <person name="Toyoda A."/>
            <person name="Takaki Y."/>
            <person name="Nishi S."/>
            <person name="Hori S."/>
            <person name="Arai W."/>
            <person name="Tsubouchi T."/>
            <person name="Morono Y."/>
            <person name="Uchiyama I."/>
            <person name="Ito T."/>
            <person name="Fujiyama A."/>
            <person name="Inagaki F."/>
            <person name="Takami H."/>
        </authorList>
    </citation>
    <scope>NUCLEOTIDE SEQUENCE</scope>
    <source>
        <strain evidence="1">Expedition CK06-06</strain>
    </source>
</reference>
<dbReference type="EMBL" id="BARW01005097">
    <property type="protein sequence ID" value="GAI70055.1"/>
    <property type="molecule type" value="Genomic_DNA"/>
</dbReference>
<name>X1S3Q6_9ZZZZ</name>
<evidence type="ECO:0000313" key="1">
    <source>
        <dbReference type="EMBL" id="GAI70055.1"/>
    </source>
</evidence>
<accession>X1S3Q6</accession>
<comment type="caution">
    <text evidence="1">The sequence shown here is derived from an EMBL/GenBank/DDBJ whole genome shotgun (WGS) entry which is preliminary data.</text>
</comment>
<protein>
    <submittedName>
        <fullName evidence="1">Uncharacterized protein</fullName>
    </submittedName>
</protein>